<dbReference type="GO" id="GO:0015743">
    <property type="term" value="P:malate transport"/>
    <property type="evidence" value="ECO:0007669"/>
    <property type="project" value="InterPro"/>
</dbReference>
<feature type="transmembrane region" description="Helical" evidence="10">
    <location>
        <begin position="131"/>
        <end position="150"/>
    </location>
</feature>
<protein>
    <recommendedName>
        <fullName evidence="13">Aluminum-activated malate transporter</fullName>
    </recommendedName>
</protein>
<feature type="transmembrane region" description="Helical" evidence="10">
    <location>
        <begin position="49"/>
        <end position="68"/>
    </location>
</feature>
<evidence type="ECO:0000256" key="1">
    <source>
        <dbReference type="ARBA" id="ARBA00004141"/>
    </source>
</evidence>
<dbReference type="PANTHER" id="PTHR31086">
    <property type="entry name" value="ALUMINUM-ACTIVATED MALATE TRANSPORTER 10"/>
    <property type="match status" value="1"/>
</dbReference>
<evidence type="ECO:0000256" key="5">
    <source>
        <dbReference type="ARBA" id="ARBA00022989"/>
    </source>
</evidence>
<dbReference type="InterPro" id="IPR020966">
    <property type="entry name" value="ALMT"/>
</dbReference>
<comment type="similarity">
    <text evidence="2">Belongs to the aromatic acid exporter (TC 2.A.85) family.</text>
</comment>
<keyword evidence="6" id="KW-0406">Ion transport</keyword>
<keyword evidence="8" id="KW-0407">Ion channel</keyword>
<dbReference type="GO" id="GO:0016020">
    <property type="term" value="C:membrane"/>
    <property type="evidence" value="ECO:0007669"/>
    <property type="project" value="UniProtKB-SubCell"/>
</dbReference>
<evidence type="ECO:0000256" key="10">
    <source>
        <dbReference type="SAM" id="Phobius"/>
    </source>
</evidence>
<name>A0AAF0WY37_DAUCS</name>
<dbReference type="EMBL" id="CP093346">
    <property type="protein sequence ID" value="WOG98255.1"/>
    <property type="molecule type" value="Genomic_DNA"/>
</dbReference>
<keyword evidence="3" id="KW-0813">Transport</keyword>
<feature type="transmembrane region" description="Helical" evidence="10">
    <location>
        <begin position="106"/>
        <end position="125"/>
    </location>
</feature>
<keyword evidence="7 10" id="KW-0472">Membrane</keyword>
<keyword evidence="12" id="KW-1185">Reference proteome</keyword>
<keyword evidence="4 10" id="KW-0812">Transmembrane</keyword>
<feature type="transmembrane region" description="Helical" evidence="10">
    <location>
        <begin position="74"/>
        <end position="94"/>
    </location>
</feature>
<evidence type="ECO:0000256" key="8">
    <source>
        <dbReference type="ARBA" id="ARBA00023303"/>
    </source>
</evidence>
<evidence type="ECO:0000256" key="9">
    <source>
        <dbReference type="SAM" id="MobiDB-lite"/>
    </source>
</evidence>
<feature type="transmembrane region" description="Helical" evidence="10">
    <location>
        <begin position="157"/>
        <end position="177"/>
    </location>
</feature>
<evidence type="ECO:0000313" key="12">
    <source>
        <dbReference type="Proteomes" id="UP000077755"/>
    </source>
</evidence>
<evidence type="ECO:0000256" key="4">
    <source>
        <dbReference type="ARBA" id="ARBA00022692"/>
    </source>
</evidence>
<evidence type="ECO:0000256" key="3">
    <source>
        <dbReference type="ARBA" id="ARBA00022448"/>
    </source>
</evidence>
<evidence type="ECO:0000256" key="2">
    <source>
        <dbReference type="ARBA" id="ARBA00007079"/>
    </source>
</evidence>
<feature type="region of interest" description="Disordered" evidence="9">
    <location>
        <begin position="433"/>
        <end position="454"/>
    </location>
</feature>
<dbReference type="AlphaFoldDB" id="A0AAF0WY37"/>
<comment type="subcellular location">
    <subcellularLocation>
        <location evidence="1">Membrane</location>
        <topology evidence="1">Multi-pass membrane protein</topology>
    </subcellularLocation>
</comment>
<dbReference type="Pfam" id="PF11744">
    <property type="entry name" value="ALMT"/>
    <property type="match status" value="1"/>
</dbReference>
<evidence type="ECO:0008006" key="13">
    <source>
        <dbReference type="Google" id="ProtNLM"/>
    </source>
</evidence>
<accession>A0AAF0WY37</accession>
<keyword evidence="5 10" id="KW-1133">Transmembrane helix</keyword>
<sequence length="478" mass="52369">MEIDSTTCEHGLMGRLFHWAKALSGKIRTNMEVLIERIMKLARDDPRRVVHSFKVALALTFVSLIYYVRPLYDGFGVAGIWAVLTVVVIFEFTVGGTLYKGLNRGIATFSAGGLGLGAIYIASHLGEAEPVFLGFMVFLLAAVSTFIRFFPHIKRRYDYGVLIFILTFSMVAVSGSRVEKIIELANQRLVTIIIGGAACMVVSIFLCPVWAGEDLHKLVALNMEKLANFLEGFGGEYFKLDEEESSGEAGVCSKDKLLFLNGYKSVLNSKASEESLANLAWWEPGHGRFRFSHPWKQYLETGGLIRQCACHIEALSGHLNTDIEVQSEFHKRIAEPCMKVCSESGKALKELASSLRAMKRPSSFSAHIQNCKAAIADLRAALEASSPDSANLVEMIPSIAVGSLLCDISKCVEKISESIHELSDKANFESAKSTQSSHIIHRGSVKPLTGDTRHGNDDNYVHVVVINVNSTSSGASLP</sequence>
<reference evidence="11" key="1">
    <citation type="journal article" date="2016" name="Nat. Genet.">
        <title>A high-quality carrot genome assembly provides new insights into carotenoid accumulation and asterid genome evolution.</title>
        <authorList>
            <person name="Iorizzo M."/>
            <person name="Ellison S."/>
            <person name="Senalik D."/>
            <person name="Zeng P."/>
            <person name="Satapoomin P."/>
            <person name="Huang J."/>
            <person name="Bowman M."/>
            <person name="Iovene M."/>
            <person name="Sanseverino W."/>
            <person name="Cavagnaro P."/>
            <person name="Yildiz M."/>
            <person name="Macko-Podgorni A."/>
            <person name="Moranska E."/>
            <person name="Grzebelus E."/>
            <person name="Grzebelus D."/>
            <person name="Ashrafi H."/>
            <person name="Zheng Z."/>
            <person name="Cheng S."/>
            <person name="Spooner D."/>
            <person name="Van Deynze A."/>
            <person name="Simon P."/>
        </authorList>
    </citation>
    <scope>NUCLEOTIDE SEQUENCE</scope>
    <source>
        <tissue evidence="11">Leaf</tissue>
    </source>
</reference>
<organism evidence="11 12">
    <name type="scientific">Daucus carota subsp. sativus</name>
    <name type="common">Carrot</name>
    <dbReference type="NCBI Taxonomy" id="79200"/>
    <lineage>
        <taxon>Eukaryota</taxon>
        <taxon>Viridiplantae</taxon>
        <taxon>Streptophyta</taxon>
        <taxon>Embryophyta</taxon>
        <taxon>Tracheophyta</taxon>
        <taxon>Spermatophyta</taxon>
        <taxon>Magnoliopsida</taxon>
        <taxon>eudicotyledons</taxon>
        <taxon>Gunneridae</taxon>
        <taxon>Pentapetalae</taxon>
        <taxon>asterids</taxon>
        <taxon>campanulids</taxon>
        <taxon>Apiales</taxon>
        <taxon>Apiaceae</taxon>
        <taxon>Apioideae</taxon>
        <taxon>Scandiceae</taxon>
        <taxon>Daucinae</taxon>
        <taxon>Daucus</taxon>
        <taxon>Daucus sect. Daucus</taxon>
    </lineage>
</organism>
<gene>
    <name evidence="11" type="ORF">DCAR_0417596</name>
</gene>
<reference evidence="11" key="2">
    <citation type="submission" date="2022-03" db="EMBL/GenBank/DDBJ databases">
        <title>Draft title - Genomic analysis of global carrot germplasm unveils the trajectory of domestication and the origin of high carotenoid orange carrot.</title>
        <authorList>
            <person name="Iorizzo M."/>
            <person name="Ellison S."/>
            <person name="Senalik D."/>
            <person name="Macko-Podgorni A."/>
            <person name="Grzebelus D."/>
            <person name="Bostan H."/>
            <person name="Rolling W."/>
            <person name="Curaba J."/>
            <person name="Simon P."/>
        </authorList>
    </citation>
    <scope>NUCLEOTIDE SEQUENCE</scope>
    <source>
        <tissue evidence="11">Leaf</tissue>
    </source>
</reference>
<dbReference type="Proteomes" id="UP000077755">
    <property type="component" value="Chromosome 4"/>
</dbReference>
<proteinExistence type="inferred from homology"/>
<evidence type="ECO:0000313" key="11">
    <source>
        <dbReference type="EMBL" id="WOG98255.1"/>
    </source>
</evidence>
<evidence type="ECO:0000256" key="7">
    <source>
        <dbReference type="ARBA" id="ARBA00023136"/>
    </source>
</evidence>
<evidence type="ECO:0000256" key="6">
    <source>
        <dbReference type="ARBA" id="ARBA00023065"/>
    </source>
</evidence>
<feature type="transmembrane region" description="Helical" evidence="10">
    <location>
        <begin position="189"/>
        <end position="211"/>
    </location>
</feature>
<dbReference type="GO" id="GO:0034220">
    <property type="term" value="P:monoatomic ion transmembrane transport"/>
    <property type="evidence" value="ECO:0007669"/>
    <property type="project" value="UniProtKB-KW"/>
</dbReference>